<evidence type="ECO:0000256" key="1">
    <source>
        <dbReference type="SAM" id="Coils"/>
    </source>
</evidence>
<dbReference type="RefSeq" id="WP_015433019.1">
    <property type="nucleotide sequence ID" value="NZ_CP006954.1"/>
</dbReference>
<evidence type="ECO:0000313" key="3">
    <source>
        <dbReference type="EMBL" id="AHG81318.1"/>
    </source>
</evidence>
<dbReference type="Proteomes" id="UP000019091">
    <property type="component" value="Chromosome"/>
</dbReference>
<keyword evidence="2" id="KW-0812">Transmembrane</keyword>
<dbReference type="PANTHER" id="PTHR30386">
    <property type="entry name" value="MEMBRANE FUSION SUBUNIT OF EMRAB-TOLC MULTIDRUG EFFLUX PUMP"/>
    <property type="match status" value="1"/>
</dbReference>
<evidence type="ECO:0000313" key="4">
    <source>
        <dbReference type="Proteomes" id="UP000019091"/>
    </source>
</evidence>
<keyword evidence="2" id="KW-1133">Transmembrane helix</keyword>
<dbReference type="Gene3D" id="2.40.50.100">
    <property type="match status" value="1"/>
</dbReference>
<dbReference type="OrthoDB" id="9775513at2"/>
<feature type="coiled-coil region" evidence="1">
    <location>
        <begin position="110"/>
        <end position="144"/>
    </location>
</feature>
<feature type="transmembrane region" description="Helical" evidence="2">
    <location>
        <begin position="22"/>
        <end position="44"/>
    </location>
</feature>
<keyword evidence="1" id="KW-0175">Coiled coil</keyword>
<dbReference type="PRINTS" id="PR01490">
    <property type="entry name" value="RTXTOXIND"/>
</dbReference>
<organism evidence="3 4">
    <name type="scientific">Bibersteinia trehalosi USDA-ARS-USMARC-188</name>
    <dbReference type="NCBI Taxonomy" id="1263829"/>
    <lineage>
        <taxon>Bacteria</taxon>
        <taxon>Pseudomonadati</taxon>
        <taxon>Pseudomonadota</taxon>
        <taxon>Gammaproteobacteria</taxon>
        <taxon>Pasteurellales</taxon>
        <taxon>Pasteurellaceae</taxon>
        <taxon>Bibersteinia</taxon>
    </lineage>
</organism>
<dbReference type="KEGG" id="btre:F542_6000"/>
<gene>
    <name evidence="3" type="ORF">F542_6000</name>
</gene>
<dbReference type="PANTHER" id="PTHR30386:SF28">
    <property type="entry name" value="EXPORTED PROTEIN"/>
    <property type="match status" value="1"/>
</dbReference>
<proteinExistence type="predicted"/>
<dbReference type="AlphaFoldDB" id="A0A4V7I8G1"/>
<evidence type="ECO:0000256" key="2">
    <source>
        <dbReference type="SAM" id="Phobius"/>
    </source>
</evidence>
<name>A0A4V7I8G1_BIBTR</name>
<dbReference type="EMBL" id="CP006954">
    <property type="protein sequence ID" value="AHG81318.1"/>
    <property type="molecule type" value="Genomic_DNA"/>
</dbReference>
<protein>
    <submittedName>
        <fullName evidence="3">Secretion permease</fullName>
    </submittedName>
</protein>
<dbReference type="InterPro" id="IPR050739">
    <property type="entry name" value="MFP"/>
</dbReference>
<accession>A0A4V7I8G1</accession>
<reference evidence="3 4" key="1">
    <citation type="journal article" date="2014" name="Genome Announc.">
        <title>Complete Closed Genome Sequences of Three Bibersteinia trehalosi Nasopharyngeal Isolates from Cattle with Shipping Fever.</title>
        <authorList>
            <person name="Harhay G.P."/>
            <person name="McVey D.S."/>
            <person name="Koren S."/>
            <person name="Phillippy A.M."/>
            <person name="Bono J."/>
            <person name="Harhay D.M."/>
            <person name="Clawson M.L."/>
            <person name="Heaton M.P."/>
            <person name="Chitko-McKown C.G."/>
            <person name="Korlach J."/>
            <person name="Smith T.P."/>
        </authorList>
    </citation>
    <scope>NUCLEOTIDE SEQUENCE [LARGE SCALE GENOMIC DNA]</scope>
    <source>
        <strain evidence="3 4">USDA-ARS-USMARC-188</strain>
    </source>
</reference>
<sequence length="417" mass="48336">MFREEAINHQKWKSTAVLISKVPAWLVFSVSFFIFTAFILFIIFGSYTRREIVVGELVMQSHPIIVSTPKSGYISESYVEIHQAIKKGDPLFKITLDRITDSGNISINSINLLKSQITATEKAIQSLENNKNETIKSLNKQIDNYKSIQQDKSNYLVEVRKSMNDYAELLKVYQKLFKQGHSSHDEVNNQRSRYFQQRTIFNDVTQELVQLKSNILNLENEIETRKTDFDNQIIRYEMQKSDLDIRLMEQESVAEIIVNASAEGIVESIGVTVGQIVKEGDVLSQIIPQNKGDYQLVVWVPNSAVSFINTDNEVNIRHEAFLFEKFGQFKGKIKHISTLPASLQELSFYKNLPQNIEQGMVPLYKTQIELQNQNVNYNNKTLYFMSGMKAEITLFLENRKLYEWMLFPMYELTKNME</sequence>
<keyword evidence="2" id="KW-0472">Membrane</keyword>
<feature type="coiled-coil region" evidence="1">
    <location>
        <begin position="201"/>
        <end position="228"/>
    </location>
</feature>